<evidence type="ECO:0008006" key="5">
    <source>
        <dbReference type="Google" id="ProtNLM"/>
    </source>
</evidence>
<evidence type="ECO:0000313" key="3">
    <source>
        <dbReference type="EMBL" id="EPR68440.1"/>
    </source>
</evidence>
<protein>
    <recommendedName>
        <fullName evidence="5">Cell division protein FtsL</fullName>
    </recommendedName>
</protein>
<proteinExistence type="predicted"/>
<dbReference type="EMBL" id="ATNM01000099">
    <property type="protein sequence ID" value="EPR68440.1"/>
    <property type="molecule type" value="Genomic_DNA"/>
</dbReference>
<organism evidence="3 4">
    <name type="scientific">Cyclobacterium qasimii M12-11B</name>
    <dbReference type="NCBI Taxonomy" id="641524"/>
    <lineage>
        <taxon>Bacteria</taxon>
        <taxon>Pseudomonadati</taxon>
        <taxon>Bacteroidota</taxon>
        <taxon>Cytophagia</taxon>
        <taxon>Cytophagales</taxon>
        <taxon>Cyclobacteriaceae</taxon>
        <taxon>Cyclobacterium</taxon>
    </lineage>
</organism>
<accession>S7VDW1</accession>
<keyword evidence="2" id="KW-1133">Transmembrane helix</keyword>
<dbReference type="InterPro" id="IPR045755">
    <property type="entry name" value="FtsL-like"/>
</dbReference>
<dbReference type="Proteomes" id="UP000014974">
    <property type="component" value="Unassembled WGS sequence"/>
</dbReference>
<dbReference type="eggNOG" id="ENOG50313N0">
    <property type="taxonomic scope" value="Bacteria"/>
</dbReference>
<name>S7VDW1_9BACT</name>
<comment type="caution">
    <text evidence="3">The sequence shown here is derived from an EMBL/GenBank/DDBJ whole genome shotgun (WGS) entry which is preliminary data.</text>
</comment>
<feature type="transmembrane region" description="Helical" evidence="2">
    <location>
        <begin position="47"/>
        <end position="64"/>
    </location>
</feature>
<keyword evidence="2" id="KW-0812">Transmembrane</keyword>
<dbReference type="Pfam" id="PF19579">
    <property type="entry name" value="FtsL_2"/>
    <property type="match status" value="1"/>
</dbReference>
<keyword evidence="2" id="KW-0472">Membrane</keyword>
<evidence type="ECO:0000313" key="4">
    <source>
        <dbReference type="Proteomes" id="UP000014974"/>
    </source>
</evidence>
<feature type="coiled-coil region" evidence="1">
    <location>
        <begin position="68"/>
        <end position="95"/>
    </location>
</feature>
<dbReference type="AlphaFoldDB" id="S7VDW1"/>
<dbReference type="PATRIC" id="fig|641524.5.peg.2515"/>
<sequence>MIMGRNSFKSPIKSSRDQKKSRFNPFAFIEQKLDISALIGESVPVKFVLPLLYASFLAMVYIWSNYKAENTIRKIDRIQQEVEDLRADVTTLEAEYMYASKQSEVAKKIQPLGIVEIEEPPQKIILEK</sequence>
<evidence type="ECO:0000256" key="2">
    <source>
        <dbReference type="SAM" id="Phobius"/>
    </source>
</evidence>
<keyword evidence="1" id="KW-0175">Coiled coil</keyword>
<reference evidence="3 4" key="1">
    <citation type="journal article" date="2013" name="Genome Announc.">
        <title>Draft Genome Sequence of Cyclobacterium qasimii Strain M12-11BT, Isolated from Arctic Marine Sediment.</title>
        <authorList>
            <person name="Shivaji S."/>
            <person name="Ara S."/>
            <person name="Singh A."/>
            <person name="Kumar Pinnaka A."/>
        </authorList>
    </citation>
    <scope>NUCLEOTIDE SEQUENCE [LARGE SCALE GENOMIC DNA]</scope>
    <source>
        <strain evidence="3 4">M12-11B</strain>
    </source>
</reference>
<gene>
    <name evidence="3" type="ORF">ADICYQ_2535</name>
</gene>
<evidence type="ECO:0000256" key="1">
    <source>
        <dbReference type="SAM" id="Coils"/>
    </source>
</evidence>
<dbReference type="STRING" id="641524.ADICYQ_2535"/>